<reference evidence="4 5" key="1">
    <citation type="journal article" date="2019" name="Int. J. Syst. Evol. Microbiol.">
        <title>The Global Catalogue of Microorganisms (GCM) 10K type strain sequencing project: providing services to taxonomists for standard genome sequencing and annotation.</title>
        <authorList>
            <consortium name="The Broad Institute Genomics Platform"/>
            <consortium name="The Broad Institute Genome Sequencing Center for Infectious Disease"/>
            <person name="Wu L."/>
            <person name="Ma J."/>
        </authorList>
    </citation>
    <scope>NUCLEOTIDE SEQUENCE [LARGE SCALE GENOMIC DNA]</scope>
    <source>
        <strain evidence="4 5">JCM 14560</strain>
    </source>
</reference>
<evidence type="ECO:0000256" key="1">
    <source>
        <dbReference type="ARBA" id="ARBA00022679"/>
    </source>
</evidence>
<evidence type="ECO:0000256" key="2">
    <source>
        <dbReference type="ARBA" id="ARBA00023315"/>
    </source>
</evidence>
<dbReference type="SUPFAM" id="SSF53901">
    <property type="entry name" value="Thiolase-like"/>
    <property type="match status" value="1"/>
</dbReference>
<dbReference type="PANTHER" id="PTHR34069:SF2">
    <property type="entry name" value="BETA-KETOACYL-[ACYL-CARRIER-PROTEIN] SYNTHASE III"/>
    <property type="match status" value="1"/>
</dbReference>
<feature type="domain" description="Beta-ketoacyl-[acyl-carrier-protein] synthase III C-terminal" evidence="3">
    <location>
        <begin position="246"/>
        <end position="336"/>
    </location>
</feature>
<keyword evidence="2" id="KW-0012">Acyltransferase</keyword>
<keyword evidence="5" id="KW-1185">Reference proteome</keyword>
<dbReference type="Pfam" id="PF08541">
    <property type="entry name" value="ACP_syn_III_C"/>
    <property type="match status" value="1"/>
</dbReference>
<proteinExistence type="predicted"/>
<keyword evidence="1" id="KW-0808">Transferase</keyword>
<dbReference type="Gene3D" id="3.40.47.10">
    <property type="match status" value="2"/>
</dbReference>
<dbReference type="EMBL" id="BAAANT010000009">
    <property type="protein sequence ID" value="GAA2139684.1"/>
    <property type="molecule type" value="Genomic_DNA"/>
</dbReference>
<sequence length="342" mass="36107">MRWDNLYIAGLGAYLPGTTSAADAAASGAFDRQEYQEYGIRAVTVAPDGMPAVDMAVAAASRAVRRSGHKSADFGLVLHASMYHQGQDMWTPAHYIQREVLGGTAMALDIFPGANGGLAGVELAASHLAARKDSRAALVTCADAFRGPGFDRWRSDNNCVWGDGGAALVLSRSGGPLRLLSTASAATPELEPIFRGYDGWTDAPFSRPGPVDLRGRKLAWLAKETDPTAVFSGLVERLHTVVGQALRDAGATLGQVTHLLHANFGTPFAESQFHKPLGIDAGRTLHDWGLDVGHVGGADQLLGLHQLMESGRGRRGDLVLLVGAAMGFSWSAAVAEVTNWAP</sequence>
<evidence type="ECO:0000313" key="4">
    <source>
        <dbReference type="EMBL" id="GAA2139684.1"/>
    </source>
</evidence>
<evidence type="ECO:0000313" key="5">
    <source>
        <dbReference type="Proteomes" id="UP001422759"/>
    </source>
</evidence>
<accession>A0ABN2ZBH0</accession>
<dbReference type="RefSeq" id="WP_344463471.1">
    <property type="nucleotide sequence ID" value="NZ_BAAANT010000009.1"/>
</dbReference>
<protein>
    <recommendedName>
        <fullName evidence="3">Beta-ketoacyl-[acyl-carrier-protein] synthase III C-terminal domain-containing protein</fullName>
    </recommendedName>
</protein>
<gene>
    <name evidence="4" type="ORF">GCM10009760_22250</name>
</gene>
<evidence type="ECO:0000259" key="3">
    <source>
        <dbReference type="Pfam" id="PF08541"/>
    </source>
</evidence>
<dbReference type="Proteomes" id="UP001422759">
    <property type="component" value="Unassembled WGS sequence"/>
</dbReference>
<dbReference type="PANTHER" id="PTHR34069">
    <property type="entry name" value="3-OXOACYL-[ACYL-CARRIER-PROTEIN] SYNTHASE 3"/>
    <property type="match status" value="1"/>
</dbReference>
<name>A0ABN2ZBH0_9ACTN</name>
<comment type="caution">
    <text evidence="4">The sequence shown here is derived from an EMBL/GenBank/DDBJ whole genome shotgun (WGS) entry which is preliminary data.</text>
</comment>
<dbReference type="InterPro" id="IPR013747">
    <property type="entry name" value="ACP_syn_III_C"/>
</dbReference>
<dbReference type="CDD" id="cd00827">
    <property type="entry name" value="init_cond_enzymes"/>
    <property type="match status" value="1"/>
</dbReference>
<organism evidence="4 5">
    <name type="scientific">Kitasatospora kazusensis</name>
    <dbReference type="NCBI Taxonomy" id="407974"/>
    <lineage>
        <taxon>Bacteria</taxon>
        <taxon>Bacillati</taxon>
        <taxon>Actinomycetota</taxon>
        <taxon>Actinomycetes</taxon>
        <taxon>Kitasatosporales</taxon>
        <taxon>Streptomycetaceae</taxon>
        <taxon>Kitasatospora</taxon>
    </lineage>
</organism>
<dbReference type="InterPro" id="IPR016039">
    <property type="entry name" value="Thiolase-like"/>
</dbReference>